<dbReference type="EMBL" id="JACRTL010000007">
    <property type="protein sequence ID" value="MBC8611741.1"/>
    <property type="molecule type" value="Genomic_DNA"/>
</dbReference>
<dbReference type="AlphaFoldDB" id="A0A8J6TRZ9"/>
<evidence type="ECO:0008006" key="4">
    <source>
        <dbReference type="Google" id="ProtNLM"/>
    </source>
</evidence>
<sequence length="236" mass="26060">MGQRFVTNFMINRSEEFVWSVTQDFFAKEGFQLTEYKGERVWKKGNGWFTGPQFMKVEYGNGQVHLEAWLKFAILPGVYCGEYGIDGALFFAVKAHLRTRVDALIRLLMQPIGMSRPQMVQPLVNNNTSAVPPMAWQGQPVPPIQPYQSIPQMPARDPKGQAVASLVLGLVGIIAWVIPLFGYPVCIIGMIMGGMGIKSSKRGLAVAGLVLCILFLVATLINSILGVLIMSGSYYL</sequence>
<evidence type="ECO:0000313" key="3">
    <source>
        <dbReference type="Proteomes" id="UP000632659"/>
    </source>
</evidence>
<dbReference type="Proteomes" id="UP000632659">
    <property type="component" value="Unassembled WGS sequence"/>
</dbReference>
<gene>
    <name evidence="2" type="ORF">H8702_11635</name>
</gene>
<keyword evidence="1" id="KW-0812">Transmembrane</keyword>
<dbReference type="RefSeq" id="WP_154825059.1">
    <property type="nucleotide sequence ID" value="NZ_JACRTL010000007.1"/>
</dbReference>
<evidence type="ECO:0000256" key="1">
    <source>
        <dbReference type="SAM" id="Phobius"/>
    </source>
</evidence>
<protein>
    <recommendedName>
        <fullName evidence="4">DUF4190 domain-containing protein</fullName>
    </recommendedName>
</protein>
<organism evidence="2 3">
    <name type="scientific">Massiliimalia timonensis</name>
    <dbReference type="NCBI Taxonomy" id="1987501"/>
    <lineage>
        <taxon>Bacteria</taxon>
        <taxon>Bacillati</taxon>
        <taxon>Bacillota</taxon>
        <taxon>Clostridia</taxon>
        <taxon>Eubacteriales</taxon>
        <taxon>Oscillospiraceae</taxon>
        <taxon>Massiliimalia</taxon>
    </lineage>
</organism>
<proteinExistence type="predicted"/>
<comment type="caution">
    <text evidence="2">The sequence shown here is derived from an EMBL/GenBank/DDBJ whole genome shotgun (WGS) entry which is preliminary data.</text>
</comment>
<feature type="transmembrane region" description="Helical" evidence="1">
    <location>
        <begin position="166"/>
        <end position="192"/>
    </location>
</feature>
<reference evidence="2" key="1">
    <citation type="submission" date="2020-08" db="EMBL/GenBank/DDBJ databases">
        <title>Genome public.</title>
        <authorList>
            <person name="Liu C."/>
            <person name="Sun Q."/>
        </authorList>
    </citation>
    <scope>NUCLEOTIDE SEQUENCE</scope>
    <source>
        <strain evidence="2">NSJ-15</strain>
    </source>
</reference>
<keyword evidence="1" id="KW-0472">Membrane</keyword>
<name>A0A8J6TRZ9_9FIRM</name>
<keyword evidence="3" id="KW-1185">Reference proteome</keyword>
<feature type="transmembrane region" description="Helical" evidence="1">
    <location>
        <begin position="204"/>
        <end position="230"/>
    </location>
</feature>
<evidence type="ECO:0000313" key="2">
    <source>
        <dbReference type="EMBL" id="MBC8611741.1"/>
    </source>
</evidence>
<keyword evidence="1" id="KW-1133">Transmembrane helix</keyword>
<accession>A0A8J6TRZ9</accession>